<organism evidence="2 3">
    <name type="scientific">Mycena venus</name>
    <dbReference type="NCBI Taxonomy" id="2733690"/>
    <lineage>
        <taxon>Eukaryota</taxon>
        <taxon>Fungi</taxon>
        <taxon>Dikarya</taxon>
        <taxon>Basidiomycota</taxon>
        <taxon>Agaricomycotina</taxon>
        <taxon>Agaricomycetes</taxon>
        <taxon>Agaricomycetidae</taxon>
        <taxon>Agaricales</taxon>
        <taxon>Marasmiineae</taxon>
        <taxon>Mycenaceae</taxon>
        <taxon>Mycena</taxon>
    </lineage>
</organism>
<dbReference type="EMBL" id="JACAZI010000009">
    <property type="protein sequence ID" value="KAF7351998.1"/>
    <property type="molecule type" value="Genomic_DNA"/>
</dbReference>
<keyword evidence="3" id="KW-1185">Reference proteome</keyword>
<feature type="chain" id="PRO_5034758185" evidence="1">
    <location>
        <begin position="19"/>
        <end position="199"/>
    </location>
</feature>
<dbReference type="Proteomes" id="UP000620124">
    <property type="component" value="Unassembled WGS sequence"/>
</dbReference>
<comment type="caution">
    <text evidence="2">The sequence shown here is derived from an EMBL/GenBank/DDBJ whole genome shotgun (WGS) entry which is preliminary data.</text>
</comment>
<evidence type="ECO:0000313" key="2">
    <source>
        <dbReference type="EMBL" id="KAF7351998.1"/>
    </source>
</evidence>
<protein>
    <submittedName>
        <fullName evidence="2">Uncharacterized protein</fullName>
    </submittedName>
</protein>
<dbReference type="AlphaFoldDB" id="A0A8H6Y2B2"/>
<name>A0A8H6Y2B2_9AGAR</name>
<accession>A0A8H6Y2B2</accession>
<sequence length="199" mass="20889">MFFIQLLTVLYMFTAVRASTRLGNSTAVVPSPNLVPIAHMGNVASVQITTGDTRIFFQDSTGAITSGRITAPILGGGTYAPIRAFIPASEVLPNTPIVTITANTATYTGIRVYFFSPENVLSEYIWAPTTGFSGGPSCTKCLTAQGIVVQNGSEVLYAMVNTAFNQFRVGFVSAGQPATISEAENLGGGWGGCCICLKA</sequence>
<evidence type="ECO:0000313" key="3">
    <source>
        <dbReference type="Proteomes" id="UP000620124"/>
    </source>
</evidence>
<keyword evidence="1" id="KW-0732">Signal</keyword>
<dbReference type="Gene3D" id="2.120.10.70">
    <property type="entry name" value="Fucose-specific lectin"/>
    <property type="match status" value="1"/>
</dbReference>
<proteinExistence type="predicted"/>
<dbReference type="OrthoDB" id="407298at2759"/>
<evidence type="ECO:0000256" key="1">
    <source>
        <dbReference type="SAM" id="SignalP"/>
    </source>
</evidence>
<gene>
    <name evidence="2" type="ORF">MVEN_01162000</name>
</gene>
<reference evidence="2" key="1">
    <citation type="submission" date="2020-05" db="EMBL/GenBank/DDBJ databases">
        <title>Mycena genomes resolve the evolution of fungal bioluminescence.</title>
        <authorList>
            <person name="Tsai I.J."/>
        </authorList>
    </citation>
    <scope>NUCLEOTIDE SEQUENCE</scope>
    <source>
        <strain evidence="2">CCC161011</strain>
    </source>
</reference>
<feature type="signal peptide" evidence="1">
    <location>
        <begin position="1"/>
        <end position="18"/>
    </location>
</feature>